<accession>A0AAT9HJT0</accession>
<organism evidence="1">
    <name type="scientific">Streptomyces haneummycinicus</name>
    <dbReference type="NCBI Taxonomy" id="3074435"/>
    <lineage>
        <taxon>Bacteria</taxon>
        <taxon>Bacillati</taxon>
        <taxon>Actinomycetota</taxon>
        <taxon>Actinomycetes</taxon>
        <taxon>Kitasatosporales</taxon>
        <taxon>Streptomycetaceae</taxon>
        <taxon>Streptomyces</taxon>
    </lineage>
</organism>
<name>A0AAT9HJT0_9ACTN</name>
<sequence length="39" mass="4211">MRRILDLTGVSITVPVSESAEEALERVAAMLETPVEPEA</sequence>
<dbReference type="EMBL" id="AP035768">
    <property type="protein sequence ID" value="BFO17682.1"/>
    <property type="molecule type" value="Genomic_DNA"/>
</dbReference>
<evidence type="ECO:0000313" key="1">
    <source>
        <dbReference type="EMBL" id="BFO17682.1"/>
    </source>
</evidence>
<dbReference type="AlphaFoldDB" id="A0AAT9HJT0"/>
<reference evidence="1" key="2">
    <citation type="submission" date="2024-07" db="EMBL/GenBank/DDBJ databases">
        <title>Streptomyces haneummycinica sp. nov., a new antibiotic-producing actinobacterium isolated from marine sediment.</title>
        <authorList>
            <person name="Uemura M."/>
            <person name="Hamada M."/>
            <person name="Hirano S."/>
            <person name="Kobayashi K."/>
            <person name="Ohshiro T."/>
            <person name="Kobayashi T."/>
            <person name="Terahara T."/>
        </authorList>
    </citation>
    <scope>NUCLEOTIDE SEQUENCE</scope>
    <source>
        <strain evidence="1">KM77-8</strain>
    </source>
</reference>
<gene>
    <name evidence="1" type="ORF">SHKM778_40700</name>
</gene>
<reference evidence="1" key="1">
    <citation type="submission" date="2024-06" db="EMBL/GenBank/DDBJ databases">
        <authorList>
            <consortium name="consrtm"/>
            <person name="Uemura M."/>
            <person name="Terahara T."/>
        </authorList>
    </citation>
    <scope>NUCLEOTIDE SEQUENCE</scope>
    <source>
        <strain evidence="1">KM77-8</strain>
    </source>
</reference>
<proteinExistence type="predicted"/>
<protein>
    <submittedName>
        <fullName evidence="1">Uncharacterized protein</fullName>
    </submittedName>
</protein>